<accession>A0A0V1MS67</accession>
<feature type="region of interest" description="Disordered" evidence="1">
    <location>
        <begin position="80"/>
        <end position="123"/>
    </location>
</feature>
<evidence type="ECO:0000256" key="1">
    <source>
        <dbReference type="SAM" id="MobiDB-lite"/>
    </source>
</evidence>
<reference evidence="2 3" key="1">
    <citation type="submission" date="2015-01" db="EMBL/GenBank/DDBJ databases">
        <title>Evolution of Trichinella species and genotypes.</title>
        <authorList>
            <person name="Korhonen P.K."/>
            <person name="Edoardo P."/>
            <person name="Giuseppe L.R."/>
            <person name="Gasser R.B."/>
        </authorList>
    </citation>
    <scope>NUCLEOTIDE SEQUENCE [LARGE SCALE GENOMIC DNA]</scope>
    <source>
        <strain evidence="2">ISS1980</strain>
    </source>
</reference>
<dbReference type="Proteomes" id="UP000054843">
    <property type="component" value="Unassembled WGS sequence"/>
</dbReference>
<comment type="caution">
    <text evidence="2">The sequence shown here is derived from an EMBL/GenBank/DDBJ whole genome shotgun (WGS) entry which is preliminary data.</text>
</comment>
<evidence type="ECO:0000313" key="3">
    <source>
        <dbReference type="Proteomes" id="UP000054843"/>
    </source>
</evidence>
<evidence type="ECO:0000313" key="2">
    <source>
        <dbReference type="EMBL" id="KRZ74633.1"/>
    </source>
</evidence>
<name>A0A0V1MS67_9BILA</name>
<keyword evidence="3" id="KW-1185">Reference proteome</keyword>
<sequence length="149" mass="16969">MKSRHYSKLSVEEHIGALSDVEEVRFDFQMRLRDTISNVPTQQEKAKTTHTKPNKDDPKQSNTIQQKTVQYVWKRILRMSSTRRRDRASEKEPAQSDVGRIGADPEETNQPTPPGGSLQWHTDYSSSLQTGRYIKIFLVIVVVAKGDAG</sequence>
<dbReference type="AlphaFoldDB" id="A0A0V1MS67"/>
<dbReference type="EMBL" id="JYDO01000047">
    <property type="protein sequence ID" value="KRZ74633.1"/>
    <property type="molecule type" value="Genomic_DNA"/>
</dbReference>
<protein>
    <submittedName>
        <fullName evidence="2">Uncharacterized protein</fullName>
    </submittedName>
</protein>
<feature type="region of interest" description="Disordered" evidence="1">
    <location>
        <begin position="37"/>
        <end position="66"/>
    </location>
</feature>
<organism evidence="2 3">
    <name type="scientific">Trichinella papuae</name>
    <dbReference type="NCBI Taxonomy" id="268474"/>
    <lineage>
        <taxon>Eukaryota</taxon>
        <taxon>Metazoa</taxon>
        <taxon>Ecdysozoa</taxon>
        <taxon>Nematoda</taxon>
        <taxon>Enoplea</taxon>
        <taxon>Dorylaimia</taxon>
        <taxon>Trichinellida</taxon>
        <taxon>Trichinellidae</taxon>
        <taxon>Trichinella</taxon>
    </lineage>
</organism>
<gene>
    <name evidence="2" type="ORF">T10_7882</name>
</gene>
<proteinExistence type="predicted"/>